<evidence type="ECO:0000313" key="2">
    <source>
        <dbReference type="Proteomes" id="UP000789525"/>
    </source>
</evidence>
<comment type="caution">
    <text evidence="1">The sequence shown here is derived from an EMBL/GenBank/DDBJ whole genome shotgun (WGS) entry which is preliminary data.</text>
</comment>
<reference evidence="1" key="1">
    <citation type="submission" date="2021-06" db="EMBL/GenBank/DDBJ databases">
        <authorList>
            <person name="Kallberg Y."/>
            <person name="Tangrot J."/>
            <person name="Rosling A."/>
        </authorList>
    </citation>
    <scope>NUCLEOTIDE SEQUENCE</scope>
    <source>
        <strain evidence="1">CL356</strain>
    </source>
</reference>
<sequence length="311" mass="36049">MGSNLDAGKISPEIEKGKNSVEPEVLIRKSDNQEIDNFLKDSLRRREYSGLNFWEWIPYEEFSNIQEIGQGGFGQVYKATWNEGKIYTPSYEIGKISRTPLTMVALKVLDKSSNVNSELLEEETPECWKNLMKRCWELDPSDRPEIEEIMKMSEETKIYSQQFMEAEESRQKTIHYGTLLTKEHESIDPNSIYCSRLLNPVIEAARSILGLGIPVITRPLVVEVDKIQHGSLTKLESKEICSDCHKKGKLANAACEFCYFRKFNLKMSGNKDIDDFLRELMGKDRPNLEWIPYEEFSSIEKNRSRRFESSF</sequence>
<protein>
    <submittedName>
        <fullName evidence="1">13604_t:CDS:1</fullName>
    </submittedName>
</protein>
<proteinExistence type="predicted"/>
<gene>
    <name evidence="1" type="ORF">ACOLOM_LOCUS1224</name>
</gene>
<organism evidence="1 2">
    <name type="scientific">Acaulospora colombiana</name>
    <dbReference type="NCBI Taxonomy" id="27376"/>
    <lineage>
        <taxon>Eukaryota</taxon>
        <taxon>Fungi</taxon>
        <taxon>Fungi incertae sedis</taxon>
        <taxon>Mucoromycota</taxon>
        <taxon>Glomeromycotina</taxon>
        <taxon>Glomeromycetes</taxon>
        <taxon>Diversisporales</taxon>
        <taxon>Acaulosporaceae</taxon>
        <taxon>Acaulospora</taxon>
    </lineage>
</organism>
<keyword evidence="2" id="KW-1185">Reference proteome</keyword>
<dbReference type="Proteomes" id="UP000789525">
    <property type="component" value="Unassembled WGS sequence"/>
</dbReference>
<accession>A0ACA9KAJ3</accession>
<evidence type="ECO:0000313" key="1">
    <source>
        <dbReference type="EMBL" id="CAG8462432.1"/>
    </source>
</evidence>
<dbReference type="EMBL" id="CAJVPT010001445">
    <property type="protein sequence ID" value="CAG8462432.1"/>
    <property type="molecule type" value="Genomic_DNA"/>
</dbReference>
<name>A0ACA9KAJ3_9GLOM</name>